<dbReference type="AlphaFoldDB" id="A0AAP0LRI2"/>
<keyword evidence="2" id="KW-1185">Reference proteome</keyword>
<comment type="caution">
    <text evidence="1">The sequence shown here is derived from an EMBL/GenBank/DDBJ whole genome shotgun (WGS) entry which is preliminary data.</text>
</comment>
<sequence>MKGEKAISWGGTIQKVLKARLHRCGARAAVVINGDVTEGQKRGGGDHRCGGGSSVMAEHRHQRQGGVNNKGAMLWQKPRVRVDM</sequence>
<reference evidence="1 2" key="1">
    <citation type="submission" date="2024-05" db="EMBL/GenBank/DDBJ databases">
        <title>Haplotype-resolved chromosome-level genome assembly of Huyou (Citrus changshanensis).</title>
        <authorList>
            <person name="Miao C."/>
            <person name="Chen W."/>
            <person name="Wu Y."/>
            <person name="Wang L."/>
            <person name="Zhao S."/>
            <person name="Grierson D."/>
            <person name="Xu C."/>
            <person name="Chen K."/>
        </authorList>
    </citation>
    <scope>NUCLEOTIDE SEQUENCE [LARGE SCALE GENOMIC DNA]</scope>
    <source>
        <strain evidence="1">01-14</strain>
        <tissue evidence="1">Leaf</tissue>
    </source>
</reference>
<protein>
    <submittedName>
        <fullName evidence="1">Uncharacterized protein</fullName>
    </submittedName>
</protein>
<dbReference type="Proteomes" id="UP001428341">
    <property type="component" value="Unassembled WGS sequence"/>
</dbReference>
<gene>
    <name evidence="1" type="ORF">WN944_026368</name>
</gene>
<proteinExistence type="predicted"/>
<evidence type="ECO:0000313" key="2">
    <source>
        <dbReference type="Proteomes" id="UP001428341"/>
    </source>
</evidence>
<name>A0AAP0LRI2_9ROSI</name>
<dbReference type="EMBL" id="JBCGBO010000024">
    <property type="protein sequence ID" value="KAK9183219.1"/>
    <property type="molecule type" value="Genomic_DNA"/>
</dbReference>
<accession>A0AAP0LRI2</accession>
<organism evidence="1 2">
    <name type="scientific">Citrus x changshan-huyou</name>
    <dbReference type="NCBI Taxonomy" id="2935761"/>
    <lineage>
        <taxon>Eukaryota</taxon>
        <taxon>Viridiplantae</taxon>
        <taxon>Streptophyta</taxon>
        <taxon>Embryophyta</taxon>
        <taxon>Tracheophyta</taxon>
        <taxon>Spermatophyta</taxon>
        <taxon>Magnoliopsida</taxon>
        <taxon>eudicotyledons</taxon>
        <taxon>Gunneridae</taxon>
        <taxon>Pentapetalae</taxon>
        <taxon>rosids</taxon>
        <taxon>malvids</taxon>
        <taxon>Sapindales</taxon>
        <taxon>Rutaceae</taxon>
        <taxon>Aurantioideae</taxon>
        <taxon>Citrus</taxon>
    </lineage>
</organism>
<evidence type="ECO:0000313" key="1">
    <source>
        <dbReference type="EMBL" id="KAK9183219.1"/>
    </source>
</evidence>